<gene>
    <name evidence="2" type="ORF">SM757_21425</name>
</gene>
<proteinExistence type="predicted"/>
<dbReference type="EMBL" id="JAXOJX010000039">
    <property type="protein sequence ID" value="MDZ5459143.1"/>
    <property type="molecule type" value="Genomic_DNA"/>
</dbReference>
<evidence type="ECO:0000256" key="1">
    <source>
        <dbReference type="SAM" id="SignalP"/>
    </source>
</evidence>
<keyword evidence="3" id="KW-1185">Reference proteome</keyword>
<evidence type="ECO:0000313" key="2">
    <source>
        <dbReference type="EMBL" id="MDZ5459143.1"/>
    </source>
</evidence>
<accession>A0ABU5IJR6</accession>
<protein>
    <recommendedName>
        <fullName evidence="4">Lipoprotein</fullName>
    </recommendedName>
</protein>
<feature type="chain" id="PRO_5045411846" description="Lipoprotein" evidence="1">
    <location>
        <begin position="24"/>
        <end position="182"/>
    </location>
</feature>
<comment type="caution">
    <text evidence="2">The sequence shown here is derived from an EMBL/GenBank/DDBJ whole genome shotgun (WGS) entry which is preliminary data.</text>
</comment>
<keyword evidence="1" id="KW-0732">Signal</keyword>
<dbReference type="PROSITE" id="PS51257">
    <property type="entry name" value="PROKAR_LIPOPROTEIN"/>
    <property type="match status" value="1"/>
</dbReference>
<organism evidence="2 3">
    <name type="scientific">Azohydromonas lata</name>
    <dbReference type="NCBI Taxonomy" id="45677"/>
    <lineage>
        <taxon>Bacteria</taxon>
        <taxon>Pseudomonadati</taxon>
        <taxon>Pseudomonadota</taxon>
        <taxon>Betaproteobacteria</taxon>
        <taxon>Burkholderiales</taxon>
        <taxon>Sphaerotilaceae</taxon>
        <taxon>Azohydromonas</taxon>
    </lineage>
</organism>
<evidence type="ECO:0008006" key="4">
    <source>
        <dbReference type="Google" id="ProtNLM"/>
    </source>
</evidence>
<evidence type="ECO:0000313" key="3">
    <source>
        <dbReference type="Proteomes" id="UP001293718"/>
    </source>
</evidence>
<reference evidence="2 3" key="1">
    <citation type="submission" date="2023-11" db="EMBL/GenBank/DDBJ databases">
        <title>Draft genome of Azohydromonas lata strain H1 (DSM1123), a polyhydroxyalkanoate producer.</title>
        <authorList>
            <person name="Traversa D."/>
            <person name="D'Addabbo P."/>
            <person name="Pazzani C."/>
            <person name="Manzari C."/>
            <person name="Chiara M."/>
            <person name="Scrascia M."/>
        </authorList>
    </citation>
    <scope>NUCLEOTIDE SEQUENCE [LARGE SCALE GENOMIC DNA]</scope>
    <source>
        <strain evidence="2 3">H1</strain>
    </source>
</reference>
<dbReference type="RefSeq" id="WP_322466970.1">
    <property type="nucleotide sequence ID" value="NZ_JAXOJX010000039.1"/>
</dbReference>
<sequence>MKTVRVSLSALSALAALALGGCAYNTIPYSASAKNVEKIKGINIQPVAIEKFTAATPGKDSIACRAAGSVTVKPNFETYIEQAFIDELKIASAYDAKAATKLSGKIDNIDFSSGITDGNWTISLTLTNGKAQSYTTKTVFPFSGSFVAEKACQEVAQSFNPAVQKLIQDVVSDPKFKTIASQ</sequence>
<feature type="signal peptide" evidence="1">
    <location>
        <begin position="1"/>
        <end position="23"/>
    </location>
</feature>
<dbReference type="Proteomes" id="UP001293718">
    <property type="component" value="Unassembled WGS sequence"/>
</dbReference>
<name>A0ABU5IJR6_9BURK</name>